<evidence type="ECO:0000313" key="2">
    <source>
        <dbReference type="WBParaSite" id="Hba_06215"/>
    </source>
</evidence>
<dbReference type="Proteomes" id="UP000095283">
    <property type="component" value="Unplaced"/>
</dbReference>
<evidence type="ECO:0000313" key="1">
    <source>
        <dbReference type="Proteomes" id="UP000095283"/>
    </source>
</evidence>
<protein>
    <submittedName>
        <fullName evidence="2">Flagellar export chaperone FliS</fullName>
    </submittedName>
</protein>
<accession>A0A1I7WMB3</accession>
<dbReference type="AlphaFoldDB" id="A0A1I7WMB3"/>
<organism evidence="1 2">
    <name type="scientific">Heterorhabditis bacteriophora</name>
    <name type="common">Entomopathogenic nematode worm</name>
    <dbReference type="NCBI Taxonomy" id="37862"/>
    <lineage>
        <taxon>Eukaryota</taxon>
        <taxon>Metazoa</taxon>
        <taxon>Ecdysozoa</taxon>
        <taxon>Nematoda</taxon>
        <taxon>Chromadorea</taxon>
        <taxon>Rhabditida</taxon>
        <taxon>Rhabditina</taxon>
        <taxon>Rhabditomorpha</taxon>
        <taxon>Strongyloidea</taxon>
        <taxon>Heterorhabditidae</taxon>
        <taxon>Heterorhabditis</taxon>
    </lineage>
</organism>
<dbReference type="WBParaSite" id="Hba_06215">
    <property type="protein sequence ID" value="Hba_06215"/>
    <property type="gene ID" value="Hba_06215"/>
</dbReference>
<proteinExistence type="predicted"/>
<reference evidence="2" key="1">
    <citation type="submission" date="2016-11" db="UniProtKB">
        <authorList>
            <consortium name="WormBaseParasite"/>
        </authorList>
    </citation>
    <scope>IDENTIFICATION</scope>
</reference>
<sequence>MDAINQLDELNRLTDEMYDQLNNYATLSTAPNDSYQ</sequence>
<keyword evidence="1" id="KW-1185">Reference proteome</keyword>
<name>A0A1I7WMB3_HETBA</name>